<dbReference type="KEGG" id="lrs:PX52LOC_05570"/>
<reference evidence="4" key="1">
    <citation type="submission" date="2019-08" db="EMBL/GenBank/DDBJ databases">
        <title>Limnoglobus roseus gen. nov., sp. nov., a novel freshwater planctomycete with a giant genome from the family Gemmataceae.</title>
        <authorList>
            <person name="Kulichevskaya I.S."/>
            <person name="Naumoff D.G."/>
            <person name="Miroshnikov K."/>
            <person name="Ivanova A."/>
            <person name="Philippov D.A."/>
            <person name="Hakobyan A."/>
            <person name="Rijpstra I.C."/>
            <person name="Sinninghe Damste J.S."/>
            <person name="Liesack W."/>
            <person name="Dedysh S.N."/>
        </authorList>
    </citation>
    <scope>NUCLEOTIDE SEQUENCE [LARGE SCALE GENOMIC DNA]</scope>
    <source>
        <strain evidence="4">PX52</strain>
    </source>
</reference>
<dbReference type="InterPro" id="IPR013762">
    <property type="entry name" value="Integrase-like_cat_sf"/>
</dbReference>
<dbReference type="CDD" id="cd00397">
    <property type="entry name" value="DNA_BRE_C"/>
    <property type="match status" value="1"/>
</dbReference>
<evidence type="ECO:0000256" key="1">
    <source>
        <dbReference type="ARBA" id="ARBA00023172"/>
    </source>
</evidence>
<proteinExistence type="predicted"/>
<accession>A0A5C1AK15</accession>
<dbReference type="InterPro" id="IPR002104">
    <property type="entry name" value="Integrase_catalytic"/>
</dbReference>
<dbReference type="AlphaFoldDB" id="A0A5C1AK15"/>
<evidence type="ECO:0000259" key="2">
    <source>
        <dbReference type="PROSITE" id="PS51898"/>
    </source>
</evidence>
<evidence type="ECO:0000313" key="3">
    <source>
        <dbReference type="EMBL" id="QEL18543.1"/>
    </source>
</evidence>
<name>A0A5C1AK15_9BACT</name>
<dbReference type="Gene3D" id="1.10.443.10">
    <property type="entry name" value="Intergrase catalytic core"/>
    <property type="match status" value="1"/>
</dbReference>
<keyword evidence="4" id="KW-1185">Reference proteome</keyword>
<feature type="domain" description="Tyr recombinase" evidence="2">
    <location>
        <begin position="1"/>
        <end position="172"/>
    </location>
</feature>
<dbReference type="PROSITE" id="PS51898">
    <property type="entry name" value="TYR_RECOMBINASE"/>
    <property type="match status" value="1"/>
</dbReference>
<organism evidence="3 4">
    <name type="scientific">Limnoglobus roseus</name>
    <dbReference type="NCBI Taxonomy" id="2598579"/>
    <lineage>
        <taxon>Bacteria</taxon>
        <taxon>Pseudomonadati</taxon>
        <taxon>Planctomycetota</taxon>
        <taxon>Planctomycetia</taxon>
        <taxon>Gemmatales</taxon>
        <taxon>Gemmataceae</taxon>
        <taxon>Limnoglobus</taxon>
    </lineage>
</organism>
<dbReference type="RefSeq" id="WP_168219226.1">
    <property type="nucleotide sequence ID" value="NZ_CP042425.1"/>
</dbReference>
<dbReference type="SUPFAM" id="SSF56349">
    <property type="entry name" value="DNA breaking-rejoining enzymes"/>
    <property type="match status" value="1"/>
</dbReference>
<dbReference type="GO" id="GO:0006310">
    <property type="term" value="P:DNA recombination"/>
    <property type="evidence" value="ECO:0007669"/>
    <property type="project" value="UniProtKB-KW"/>
</dbReference>
<dbReference type="EMBL" id="CP042425">
    <property type="protein sequence ID" value="QEL18543.1"/>
    <property type="molecule type" value="Genomic_DNA"/>
</dbReference>
<dbReference type="GO" id="GO:0015074">
    <property type="term" value="P:DNA integration"/>
    <property type="evidence" value="ECO:0007669"/>
    <property type="project" value="InterPro"/>
</dbReference>
<protein>
    <submittedName>
        <fullName evidence="3">Integrase</fullName>
    </submittedName>
</protein>
<dbReference type="InterPro" id="IPR011010">
    <property type="entry name" value="DNA_brk_join_enz"/>
</dbReference>
<keyword evidence="1" id="KW-0233">DNA recombination</keyword>
<dbReference type="GO" id="GO:0003677">
    <property type="term" value="F:DNA binding"/>
    <property type="evidence" value="ECO:0007669"/>
    <property type="project" value="InterPro"/>
</dbReference>
<dbReference type="Proteomes" id="UP000324974">
    <property type="component" value="Chromosome"/>
</dbReference>
<dbReference type="Pfam" id="PF00589">
    <property type="entry name" value="Phage_integrase"/>
    <property type="match status" value="1"/>
</dbReference>
<gene>
    <name evidence="3" type="ORF">PX52LOC_05570</name>
</gene>
<evidence type="ECO:0000313" key="4">
    <source>
        <dbReference type="Proteomes" id="UP000324974"/>
    </source>
</evidence>
<sequence length="185" mass="20551">MIYKSLVLTGLRRDELRTLTVSQLDLTRGGEFLQLDAGDEKSREGSSRPIREDLAADLRSWLADKLIAAQASARAAGNPIPERLPANALVFTVPSALVKILDRDLKAAGVLKRDDRGRTIDVHAMRTTFGMLMIRAGVVPRTAQAAMRRSDIKLTMWVYTDPRLLNIRRAVNALPVIPLARGERR</sequence>